<dbReference type="Proteomes" id="UP000688137">
    <property type="component" value="Unassembled WGS sequence"/>
</dbReference>
<comment type="caution">
    <text evidence="1">The sequence shown here is derived from an EMBL/GenBank/DDBJ whole genome shotgun (WGS) entry which is preliminary data.</text>
</comment>
<protein>
    <submittedName>
        <fullName evidence="1">Uncharacterized protein</fullName>
    </submittedName>
</protein>
<accession>A0A8S1QLZ0</accession>
<dbReference type="EMBL" id="CAJJDM010000188">
    <property type="protein sequence ID" value="CAD8116733.1"/>
    <property type="molecule type" value="Genomic_DNA"/>
</dbReference>
<gene>
    <name evidence="1" type="ORF">PPRIM_AZ9-3.1.T1790001</name>
</gene>
<evidence type="ECO:0000313" key="1">
    <source>
        <dbReference type="EMBL" id="CAD8116733.1"/>
    </source>
</evidence>
<evidence type="ECO:0000313" key="2">
    <source>
        <dbReference type="Proteomes" id="UP000688137"/>
    </source>
</evidence>
<reference evidence="1" key="1">
    <citation type="submission" date="2021-01" db="EMBL/GenBank/DDBJ databases">
        <authorList>
            <consortium name="Genoscope - CEA"/>
            <person name="William W."/>
        </authorList>
    </citation>
    <scope>NUCLEOTIDE SEQUENCE</scope>
</reference>
<keyword evidence="2" id="KW-1185">Reference proteome</keyword>
<sequence length="541" mass="65716">MDKLLCEPNIISKQQQYRWPWLFQMDYQLLLQPDSLRRSNNDEQQSYISQITSLGCSTIIITDTLKPIKFVLKKVKSYQEWSYQQKYLFKQKERLVAKDVQLVEGNSLNNKTDQKLFEVVLNVISNSVSFNQNILIGFVISQQVKIGTFFMLESILSKFSNNLIKNIVFLFPDCTDEDPKQKVILQSKAEIINGIQSPVFQMIPKMNNFWYLKFNTTALFIENKTQENRISWEIGKNSFQLLLQDYLSHKFDYNKLQDMRNKYNEFINKNFSEIKGQLNNKFLYLYRRDNFDKQNEQTKEQINNKWSEISSYLTEINSYQNNSQYYYNIKDKSKEWLIRSNLDSIIKYGDQSYKSTITQIEEFQTLTKDQKVYNKEFEEFYDMFKNLVNLIQQDYNPWRLYFKFHAILISINRYQWKYYEHLISKEQLQKQDGWENRVKLLKKTRKFFFYSDGQSDMLNLDQRIKEWSDKYLNQKSRIVQFFLIQRYEYPDKGSELYFDDKRKFESFKFAHDRFSIQYRINSDCQKNFDEFINKIWEIVLN</sequence>
<proteinExistence type="predicted"/>
<dbReference type="AlphaFoldDB" id="A0A8S1QLZ0"/>
<name>A0A8S1QLZ0_PARPR</name>
<organism evidence="1 2">
    <name type="scientific">Paramecium primaurelia</name>
    <dbReference type="NCBI Taxonomy" id="5886"/>
    <lineage>
        <taxon>Eukaryota</taxon>
        <taxon>Sar</taxon>
        <taxon>Alveolata</taxon>
        <taxon>Ciliophora</taxon>
        <taxon>Intramacronucleata</taxon>
        <taxon>Oligohymenophorea</taxon>
        <taxon>Peniculida</taxon>
        <taxon>Parameciidae</taxon>
        <taxon>Paramecium</taxon>
    </lineage>
</organism>